<feature type="transmembrane region" description="Helical" evidence="5">
    <location>
        <begin position="165"/>
        <end position="184"/>
    </location>
</feature>
<reference evidence="7 8" key="1">
    <citation type="submission" date="2019-02" db="EMBL/GenBank/DDBJ databases">
        <authorList>
            <person name="Fomenkov A."/>
            <person name="Dubinina G."/>
            <person name="Grabovich M."/>
            <person name="Vincze T."/>
            <person name="Roberts R.J."/>
        </authorList>
    </citation>
    <scope>NUCLEOTIDE SEQUENCE [LARGE SCALE GENOMIC DNA]</scope>
    <source>
        <strain evidence="7 8">P</strain>
    </source>
</reference>
<dbReference type="AlphaFoldDB" id="A0A5C1QD26"/>
<sequence length="757" mass="83023">MKKKKFGTFEGVFIPSIEAILGTVLFLILPKQVAETGLIKMIIIILFAHTVTISTAFSLSDCATNLNKIGAGGMYALVRKSLGIALGGSIGIQLYLAQAASIAFYSTGFAEPLQPIIASSPYFSFFIQMFPDAQRQQQIIALAIYIVFFVIVFIVADFTIKLQKGILVILFMSVISILISPIFGVSSSVFTGSINFLGTGGSGLIVLVLVFTTFFPAVTGIGAGVGMSGDLKTPQKSIVTGTFSAIFIGLIVYLLSAFTFSLMDPDLLINNPLTTVLGIESGSITAVLVFIGILVATSSSGLSYFMTGPRTLFAIMDDNLLPKKMNFLKKDIFKGGSEPRIAVILTGLLGAGVIFSGGTETISAIVGIAFLAVYGWINLAAFLERVSRNPSFRPASKGHWLISLYGFLVCSIVMIIFNPPVSIFIGLGIGFFQIILFLLILKYKSKNKVEGVWWGVIFSLAGFLTSKLRRIVQGSKNWRPVVKVFAFGGNNDDVNNAVLRIGEMIASYQGLVTSHLITTSSNDVLKEVRRGLEEPVHRVLVNNKSELTMAVNSIIQSGDYSNISTNSVLLQYDNKINWESVIDQVVNKSQMNLMLYKDNPYFSWKSARNVYTDYNIDVWWRGTANGNLSALISYIIHRSNLAGKIKTNVRIIRKIDGDDQMSQAKIDLVTLITKARLTGSPLILPRDNRDILETIRDVSKDANLIMIGLPDSKKETMEKRNIFQNMLYSFEKQVDAFDSLPPVLFVKASHQINLLEE</sequence>
<feature type="transmembrane region" description="Helical" evidence="5">
    <location>
        <begin position="398"/>
        <end position="417"/>
    </location>
</feature>
<feature type="transmembrane region" description="Helical" evidence="5">
    <location>
        <begin position="41"/>
        <end position="60"/>
    </location>
</feature>
<feature type="transmembrane region" description="Helical" evidence="5">
    <location>
        <begin position="81"/>
        <end position="105"/>
    </location>
</feature>
<feature type="transmembrane region" description="Helical" evidence="5">
    <location>
        <begin position="139"/>
        <end position="158"/>
    </location>
</feature>
<dbReference type="InterPro" id="IPR004842">
    <property type="entry name" value="SLC12A_fam"/>
</dbReference>
<feature type="transmembrane region" description="Helical" evidence="5">
    <location>
        <begin position="283"/>
        <end position="306"/>
    </location>
</feature>
<dbReference type="EMBL" id="CP035807">
    <property type="protein sequence ID" value="QEN04869.1"/>
    <property type="molecule type" value="Genomic_DNA"/>
</dbReference>
<dbReference type="RefSeq" id="WP_149568110.1">
    <property type="nucleotide sequence ID" value="NZ_CP035807.1"/>
</dbReference>
<keyword evidence="8" id="KW-1185">Reference proteome</keyword>
<keyword evidence="3 5" id="KW-1133">Transmembrane helix</keyword>
<proteinExistence type="predicted"/>
<gene>
    <name evidence="7" type="ORF">EW093_09180</name>
</gene>
<name>A0A5C1QD26_9SPIO</name>
<dbReference type="OrthoDB" id="3181223at2"/>
<evidence type="ECO:0000256" key="2">
    <source>
        <dbReference type="ARBA" id="ARBA00022692"/>
    </source>
</evidence>
<dbReference type="PANTHER" id="PTHR11827">
    <property type="entry name" value="SOLUTE CARRIER FAMILY 12, CATION COTRANSPORTERS"/>
    <property type="match status" value="1"/>
</dbReference>
<feature type="transmembrane region" description="Helical" evidence="5">
    <location>
        <begin position="453"/>
        <end position="472"/>
    </location>
</feature>
<evidence type="ECO:0000313" key="7">
    <source>
        <dbReference type="EMBL" id="QEN04869.1"/>
    </source>
</evidence>
<feature type="transmembrane region" description="Helical" evidence="5">
    <location>
        <begin position="364"/>
        <end position="386"/>
    </location>
</feature>
<dbReference type="PANTHER" id="PTHR11827:SF72">
    <property type="entry name" value="GH08340P"/>
    <property type="match status" value="1"/>
</dbReference>
<feature type="transmembrane region" description="Helical" evidence="5">
    <location>
        <begin position="423"/>
        <end position="441"/>
    </location>
</feature>
<evidence type="ECO:0000256" key="4">
    <source>
        <dbReference type="ARBA" id="ARBA00023136"/>
    </source>
</evidence>
<accession>A0A5C1QD26</accession>
<feature type="domain" description="Amino acid permease/ SLC12A" evidence="6">
    <location>
        <begin position="12"/>
        <end position="432"/>
    </location>
</feature>
<keyword evidence="2 5" id="KW-0812">Transmembrane</keyword>
<organism evidence="7 8">
    <name type="scientific">Thiospirochaeta perfilievii</name>
    <dbReference type="NCBI Taxonomy" id="252967"/>
    <lineage>
        <taxon>Bacteria</taxon>
        <taxon>Pseudomonadati</taxon>
        <taxon>Spirochaetota</taxon>
        <taxon>Spirochaetia</taxon>
        <taxon>Spirochaetales</taxon>
        <taxon>Spirochaetaceae</taxon>
        <taxon>Thiospirochaeta</taxon>
    </lineage>
</organism>
<evidence type="ECO:0000256" key="3">
    <source>
        <dbReference type="ARBA" id="ARBA00022989"/>
    </source>
</evidence>
<comment type="subcellular location">
    <subcellularLocation>
        <location evidence="1">Membrane</location>
        <topology evidence="1">Multi-pass membrane protein</topology>
    </subcellularLocation>
</comment>
<dbReference type="InterPro" id="IPR004841">
    <property type="entry name" value="AA-permease/SLC12A_dom"/>
</dbReference>
<dbReference type="Pfam" id="PF00324">
    <property type="entry name" value="AA_permease"/>
    <property type="match status" value="1"/>
</dbReference>
<dbReference type="GO" id="GO:0015377">
    <property type="term" value="F:chloride:monoatomic cation symporter activity"/>
    <property type="evidence" value="ECO:0007669"/>
    <property type="project" value="InterPro"/>
</dbReference>
<feature type="transmembrane region" description="Helical" evidence="5">
    <location>
        <begin position="339"/>
        <end position="358"/>
    </location>
</feature>
<evidence type="ECO:0000313" key="8">
    <source>
        <dbReference type="Proteomes" id="UP000323824"/>
    </source>
</evidence>
<reference evidence="7 8" key="2">
    <citation type="submission" date="2019-09" db="EMBL/GenBank/DDBJ databases">
        <title>Complete Genome Sequence and Methylome Analysis of free living Spirochaetas.</title>
        <authorList>
            <person name="Leshcheva N."/>
            <person name="Mikheeva N."/>
        </authorList>
    </citation>
    <scope>NUCLEOTIDE SEQUENCE [LARGE SCALE GENOMIC DNA]</scope>
    <source>
        <strain evidence="7 8">P</strain>
    </source>
</reference>
<feature type="transmembrane region" description="Helical" evidence="5">
    <location>
        <begin position="238"/>
        <end position="263"/>
    </location>
</feature>
<keyword evidence="4 5" id="KW-0472">Membrane</keyword>
<dbReference type="GO" id="GO:0016020">
    <property type="term" value="C:membrane"/>
    <property type="evidence" value="ECO:0007669"/>
    <property type="project" value="UniProtKB-SubCell"/>
</dbReference>
<feature type="transmembrane region" description="Helical" evidence="5">
    <location>
        <begin position="12"/>
        <end position="29"/>
    </location>
</feature>
<evidence type="ECO:0000256" key="5">
    <source>
        <dbReference type="SAM" id="Phobius"/>
    </source>
</evidence>
<dbReference type="KEGG" id="sper:EW093_09180"/>
<evidence type="ECO:0000259" key="6">
    <source>
        <dbReference type="Pfam" id="PF00324"/>
    </source>
</evidence>
<dbReference type="Proteomes" id="UP000323824">
    <property type="component" value="Chromosome"/>
</dbReference>
<dbReference type="Gene3D" id="1.20.1740.10">
    <property type="entry name" value="Amino acid/polyamine transporter I"/>
    <property type="match status" value="1"/>
</dbReference>
<evidence type="ECO:0000256" key="1">
    <source>
        <dbReference type="ARBA" id="ARBA00004141"/>
    </source>
</evidence>
<feature type="transmembrane region" description="Helical" evidence="5">
    <location>
        <begin position="204"/>
        <end position="226"/>
    </location>
</feature>
<protein>
    <submittedName>
        <fullName evidence="7">Amino acid permease</fullName>
    </submittedName>
</protein>